<gene>
    <name evidence="3" type="ORF">FEM48_Zijuj01G0257100</name>
</gene>
<protein>
    <recommendedName>
        <fullName evidence="5">Pentatricopeptide repeat-containing protein At1g09410, mitochondrial-like</fullName>
    </recommendedName>
</protein>
<keyword evidence="1" id="KW-0677">Repeat</keyword>
<dbReference type="Proteomes" id="UP000813462">
    <property type="component" value="Unassembled WGS sequence"/>
</dbReference>
<evidence type="ECO:0008006" key="5">
    <source>
        <dbReference type="Google" id="ProtNLM"/>
    </source>
</evidence>
<dbReference type="Gene3D" id="1.25.40.10">
    <property type="entry name" value="Tetratricopeptide repeat domain"/>
    <property type="match status" value="4"/>
</dbReference>
<organism evidence="3 4">
    <name type="scientific">Ziziphus jujuba var. spinosa</name>
    <dbReference type="NCBI Taxonomy" id="714518"/>
    <lineage>
        <taxon>Eukaryota</taxon>
        <taxon>Viridiplantae</taxon>
        <taxon>Streptophyta</taxon>
        <taxon>Embryophyta</taxon>
        <taxon>Tracheophyta</taxon>
        <taxon>Spermatophyta</taxon>
        <taxon>Magnoliopsida</taxon>
        <taxon>eudicotyledons</taxon>
        <taxon>Gunneridae</taxon>
        <taxon>Pentapetalae</taxon>
        <taxon>rosids</taxon>
        <taxon>fabids</taxon>
        <taxon>Rosales</taxon>
        <taxon>Rhamnaceae</taxon>
        <taxon>Paliureae</taxon>
        <taxon>Ziziphus</taxon>
    </lineage>
</organism>
<evidence type="ECO:0000256" key="1">
    <source>
        <dbReference type="ARBA" id="ARBA00022737"/>
    </source>
</evidence>
<dbReference type="SUPFAM" id="SSF48452">
    <property type="entry name" value="TPR-like"/>
    <property type="match status" value="1"/>
</dbReference>
<dbReference type="GO" id="GO:0048731">
    <property type="term" value="P:system development"/>
    <property type="evidence" value="ECO:0007669"/>
    <property type="project" value="UniProtKB-ARBA"/>
</dbReference>
<dbReference type="InterPro" id="IPR002885">
    <property type="entry name" value="PPR_rpt"/>
</dbReference>
<feature type="repeat" description="PPR" evidence="2">
    <location>
        <begin position="277"/>
        <end position="311"/>
    </location>
</feature>
<dbReference type="SMR" id="A0A978W4T2"/>
<dbReference type="PANTHER" id="PTHR47926:SF380">
    <property type="entry name" value="PENTATRICOPEPTIDE REPEAT-CONTAINING PROTEIN"/>
    <property type="match status" value="1"/>
</dbReference>
<evidence type="ECO:0000313" key="4">
    <source>
        <dbReference type="Proteomes" id="UP000813462"/>
    </source>
</evidence>
<dbReference type="AlphaFoldDB" id="A0A978W4T2"/>
<dbReference type="EMBL" id="JAEACU010000001">
    <property type="protein sequence ID" value="KAH7546966.1"/>
    <property type="molecule type" value="Genomic_DNA"/>
</dbReference>
<dbReference type="InterPro" id="IPR046848">
    <property type="entry name" value="E_motif"/>
</dbReference>
<dbReference type="Pfam" id="PF13041">
    <property type="entry name" value="PPR_2"/>
    <property type="match status" value="2"/>
</dbReference>
<evidence type="ECO:0000313" key="3">
    <source>
        <dbReference type="EMBL" id="KAH7546966.1"/>
    </source>
</evidence>
<accession>A0A978W4T2</accession>
<proteinExistence type="predicted"/>
<reference evidence="3" key="1">
    <citation type="journal article" date="2021" name="Front. Plant Sci.">
        <title>Chromosome-Scale Genome Assembly for Chinese Sour Jujube and Insights Into Its Genome Evolution and Domestication Signature.</title>
        <authorList>
            <person name="Shen L.-Y."/>
            <person name="Luo H."/>
            <person name="Wang X.-L."/>
            <person name="Wang X.-M."/>
            <person name="Qiu X.-J."/>
            <person name="Liu H."/>
            <person name="Zhou S.-S."/>
            <person name="Jia K.-H."/>
            <person name="Nie S."/>
            <person name="Bao Y.-T."/>
            <person name="Zhang R.-G."/>
            <person name="Yun Q.-Z."/>
            <person name="Chai Y.-H."/>
            <person name="Lu J.-Y."/>
            <person name="Li Y."/>
            <person name="Zhao S.-W."/>
            <person name="Mao J.-F."/>
            <person name="Jia S.-G."/>
            <person name="Mao Y.-M."/>
        </authorList>
    </citation>
    <scope>NUCLEOTIDE SEQUENCE</scope>
    <source>
        <strain evidence="3">AT0</strain>
        <tissue evidence="3">Leaf</tissue>
    </source>
</reference>
<dbReference type="Pfam" id="PF01535">
    <property type="entry name" value="PPR"/>
    <property type="match status" value="8"/>
</dbReference>
<dbReference type="InterPro" id="IPR046960">
    <property type="entry name" value="PPR_At4g14850-like_plant"/>
</dbReference>
<dbReference type="Pfam" id="PF12854">
    <property type="entry name" value="PPR_1"/>
    <property type="match status" value="1"/>
</dbReference>
<feature type="repeat" description="PPR" evidence="2">
    <location>
        <begin position="439"/>
        <end position="473"/>
    </location>
</feature>
<sequence>MSSSRCYHHFLKFHAICRPLRNFNSSSSYYSIHAKPNLKPNKTTPTPLPGKPTLSERDVYVYNCNNEIVKLGRLGRVKEARNLFDKMSRRDAVSYASMITVYLKNHDLPNAETLFQVMPERNIVAESAMIDGYMKSGCIDEARRVFNCMEERNVYSWTSLISGYFNCGEIEEGLRLFHRMPEKNVVTWTTVALGYAHNGMVAQARKVFDLMPERNTVSWTAMIKAYIQSDQFDEAFKLFNEMPQRNLYSWNIIISGCLSANRVGQAIKLFNSMPQRNAVSWTAMVTGLAHNKMIRLAREYFDQMPKKEIAAWNAMISSYIDEGFMVEANELFISMPERNSVTWNIMIDGYAKNGPEGEAMNHLILMLRSNFRPSGCGTTISSVLISCKGMLELMQAHALLLSLGFEHNTLVTNVLVTMYSRSGDVHCARLAFENLVAKDTVSWKSMILAYSNHGYGQHALQVFARMIRSGAKPDEIAFVGVLSACSHAGLVNKGQRLFESMNCVYGLEPKAEHYSCLIDILGRAGQVDEATKVLSKMPHCELDGAVLGTLLGACRLHGDVRLASCIGEKLLEMEPTSSGNYVLLANVYASNGMWNKFAQLRKMMKERNVRKAPGFSQIEVNGKNHVFLAGDRSHSEMDDIYRLLQESFFPL</sequence>
<dbReference type="NCBIfam" id="TIGR00756">
    <property type="entry name" value="PPR"/>
    <property type="match status" value="9"/>
</dbReference>
<feature type="repeat" description="PPR" evidence="2">
    <location>
        <begin position="339"/>
        <end position="373"/>
    </location>
</feature>
<evidence type="ECO:0000256" key="2">
    <source>
        <dbReference type="PROSITE-ProRule" id="PRU00708"/>
    </source>
</evidence>
<feature type="repeat" description="PPR" evidence="2">
    <location>
        <begin position="153"/>
        <end position="187"/>
    </location>
</feature>
<dbReference type="FunFam" id="1.25.40.10:FF:001810">
    <property type="entry name" value="Pentatricopeptide repeat-containing protein mitochondrial"/>
    <property type="match status" value="1"/>
</dbReference>
<feature type="repeat" description="PPR" evidence="2">
    <location>
        <begin position="91"/>
        <end position="125"/>
    </location>
</feature>
<name>A0A978W4T2_ZIZJJ</name>
<dbReference type="GO" id="GO:0003723">
    <property type="term" value="F:RNA binding"/>
    <property type="evidence" value="ECO:0007669"/>
    <property type="project" value="InterPro"/>
</dbReference>
<dbReference type="PANTHER" id="PTHR47926">
    <property type="entry name" value="PENTATRICOPEPTIDE REPEAT-CONTAINING PROTEIN"/>
    <property type="match status" value="1"/>
</dbReference>
<dbReference type="InterPro" id="IPR011990">
    <property type="entry name" value="TPR-like_helical_dom_sf"/>
</dbReference>
<dbReference type="GO" id="GO:0009451">
    <property type="term" value="P:RNA modification"/>
    <property type="evidence" value="ECO:0007669"/>
    <property type="project" value="InterPro"/>
</dbReference>
<dbReference type="Pfam" id="PF20431">
    <property type="entry name" value="E_motif"/>
    <property type="match status" value="1"/>
</dbReference>
<dbReference type="FunFam" id="1.25.40.10:FF:000125">
    <property type="entry name" value="Pentatricopeptide repeat-containing protein"/>
    <property type="match status" value="1"/>
</dbReference>
<feature type="repeat" description="PPR" evidence="2">
    <location>
        <begin position="215"/>
        <end position="249"/>
    </location>
</feature>
<comment type="caution">
    <text evidence="3">The sequence shown here is derived from an EMBL/GenBank/DDBJ whole genome shotgun (WGS) entry which is preliminary data.</text>
</comment>
<dbReference type="PROSITE" id="PS51375">
    <property type="entry name" value="PPR"/>
    <property type="match status" value="6"/>
</dbReference>